<sequence>MNSYSEVRRVRHAMSAAAGHDIRRLIAEINARRSEASHRIIDPGTKAEQCDAPDAAASDVAAGAVARG</sequence>
<evidence type="ECO:0000313" key="1">
    <source>
        <dbReference type="EMBL" id="QDU87089.1"/>
    </source>
</evidence>
<accession>A0A518D6M1</accession>
<organism evidence="1 2">
    <name type="scientific">Pirellulimonas nuda</name>
    <dbReference type="NCBI Taxonomy" id="2528009"/>
    <lineage>
        <taxon>Bacteria</taxon>
        <taxon>Pseudomonadati</taxon>
        <taxon>Planctomycetota</taxon>
        <taxon>Planctomycetia</taxon>
        <taxon>Pirellulales</taxon>
        <taxon>Lacipirellulaceae</taxon>
        <taxon>Pirellulimonas</taxon>
    </lineage>
</organism>
<proteinExistence type="predicted"/>
<protein>
    <submittedName>
        <fullName evidence="1">Uncharacterized protein</fullName>
    </submittedName>
</protein>
<evidence type="ECO:0000313" key="2">
    <source>
        <dbReference type="Proteomes" id="UP000317429"/>
    </source>
</evidence>
<gene>
    <name evidence="1" type="ORF">Pla175_04440</name>
</gene>
<dbReference type="EMBL" id="CP036291">
    <property type="protein sequence ID" value="QDU87089.1"/>
    <property type="molecule type" value="Genomic_DNA"/>
</dbReference>
<name>A0A518D6M1_9BACT</name>
<reference evidence="1 2" key="1">
    <citation type="submission" date="2019-02" db="EMBL/GenBank/DDBJ databases">
        <title>Deep-cultivation of Planctomycetes and their phenomic and genomic characterization uncovers novel biology.</title>
        <authorList>
            <person name="Wiegand S."/>
            <person name="Jogler M."/>
            <person name="Boedeker C."/>
            <person name="Pinto D."/>
            <person name="Vollmers J."/>
            <person name="Rivas-Marin E."/>
            <person name="Kohn T."/>
            <person name="Peeters S.H."/>
            <person name="Heuer A."/>
            <person name="Rast P."/>
            <person name="Oberbeckmann S."/>
            <person name="Bunk B."/>
            <person name="Jeske O."/>
            <person name="Meyerdierks A."/>
            <person name="Storesund J.E."/>
            <person name="Kallscheuer N."/>
            <person name="Luecker S."/>
            <person name="Lage O.M."/>
            <person name="Pohl T."/>
            <person name="Merkel B.J."/>
            <person name="Hornburger P."/>
            <person name="Mueller R.-W."/>
            <person name="Bruemmer F."/>
            <person name="Labrenz M."/>
            <person name="Spormann A.M."/>
            <person name="Op den Camp H."/>
            <person name="Overmann J."/>
            <person name="Amann R."/>
            <person name="Jetten M.S.M."/>
            <person name="Mascher T."/>
            <person name="Medema M.H."/>
            <person name="Devos D.P."/>
            <person name="Kaster A.-K."/>
            <person name="Ovreas L."/>
            <person name="Rohde M."/>
            <person name="Galperin M.Y."/>
            <person name="Jogler C."/>
        </authorList>
    </citation>
    <scope>NUCLEOTIDE SEQUENCE [LARGE SCALE GENOMIC DNA]</scope>
    <source>
        <strain evidence="1 2">Pla175</strain>
    </source>
</reference>
<dbReference type="Proteomes" id="UP000317429">
    <property type="component" value="Chromosome"/>
</dbReference>
<dbReference type="AlphaFoldDB" id="A0A518D6M1"/>
<keyword evidence="2" id="KW-1185">Reference proteome</keyword>
<dbReference type="RefSeq" id="WP_145280916.1">
    <property type="nucleotide sequence ID" value="NZ_CP036291.1"/>
</dbReference>
<dbReference type="KEGG" id="pnd:Pla175_04440"/>